<dbReference type="Proteomes" id="UP000231553">
    <property type="component" value="Unassembled WGS sequence"/>
</dbReference>
<dbReference type="Gene3D" id="3.40.50.150">
    <property type="entry name" value="Vaccinia Virus protein VP39"/>
    <property type="match status" value="1"/>
</dbReference>
<comment type="caution">
    <text evidence="4">The sequence shown here is derived from an EMBL/GenBank/DDBJ whole genome shotgun (WGS) entry which is preliminary data.</text>
</comment>
<evidence type="ECO:0000259" key="3">
    <source>
        <dbReference type="Pfam" id="PF13649"/>
    </source>
</evidence>
<dbReference type="GO" id="GO:0032259">
    <property type="term" value="P:methylation"/>
    <property type="evidence" value="ECO:0007669"/>
    <property type="project" value="UniProtKB-KW"/>
</dbReference>
<name>A0A2M8IZD7_9RHOB</name>
<dbReference type="GO" id="GO:0008168">
    <property type="term" value="F:methyltransferase activity"/>
    <property type="evidence" value="ECO:0007669"/>
    <property type="project" value="UniProtKB-KW"/>
</dbReference>
<dbReference type="PANTHER" id="PTHR43861:SF1">
    <property type="entry name" value="TRANS-ACONITATE 2-METHYLTRANSFERASE"/>
    <property type="match status" value="1"/>
</dbReference>
<dbReference type="PANTHER" id="PTHR43861">
    <property type="entry name" value="TRANS-ACONITATE 2-METHYLTRANSFERASE-RELATED"/>
    <property type="match status" value="1"/>
</dbReference>
<dbReference type="RefSeq" id="WP_100163277.1">
    <property type="nucleotide sequence ID" value="NZ_PGTB01000066.1"/>
</dbReference>
<dbReference type="SUPFAM" id="SSF53335">
    <property type="entry name" value="S-adenosyl-L-methionine-dependent methyltransferases"/>
    <property type="match status" value="1"/>
</dbReference>
<evidence type="ECO:0000313" key="4">
    <source>
        <dbReference type="EMBL" id="PJE35903.1"/>
    </source>
</evidence>
<dbReference type="OrthoDB" id="9804312at2"/>
<dbReference type="InterPro" id="IPR041698">
    <property type="entry name" value="Methyltransf_25"/>
</dbReference>
<dbReference type="EMBL" id="PGTB01000066">
    <property type="protein sequence ID" value="PJE35903.1"/>
    <property type="molecule type" value="Genomic_DNA"/>
</dbReference>
<keyword evidence="5" id="KW-1185">Reference proteome</keyword>
<dbReference type="InterPro" id="IPR029063">
    <property type="entry name" value="SAM-dependent_MTases_sf"/>
</dbReference>
<accession>A0A2M8IZD7</accession>
<reference evidence="4 5" key="1">
    <citation type="journal article" date="2018" name="Int. J. Syst. Evol. Microbiol.">
        <title>Pseudooceanicola lipolyticus sp. nov., a marine alphaproteobacterium, reclassification of Oceanicola flagellatus as Pseudooceanicola flagellatus comb. nov. and emended description of the genus Pseudooceanicola.</title>
        <authorList>
            <person name="Huang M.-M."/>
            <person name="Guo L.-L."/>
            <person name="Wu Y.-H."/>
            <person name="Lai Q.-L."/>
            <person name="Shao Z.-Z."/>
            <person name="Wang C.-S."/>
            <person name="Wu M."/>
            <person name="Xu X.-W."/>
        </authorList>
    </citation>
    <scope>NUCLEOTIDE SEQUENCE [LARGE SCALE GENOMIC DNA]</scope>
    <source>
        <strain evidence="4 5">157</strain>
    </source>
</reference>
<proteinExistence type="predicted"/>
<dbReference type="CDD" id="cd02440">
    <property type="entry name" value="AdoMet_MTases"/>
    <property type="match status" value="1"/>
</dbReference>
<feature type="domain" description="Methyltransferase" evidence="3">
    <location>
        <begin position="47"/>
        <end position="135"/>
    </location>
</feature>
<organism evidence="4 5">
    <name type="scientific">Pseudooceanicola lipolyticus</name>
    <dbReference type="NCBI Taxonomy" id="2029104"/>
    <lineage>
        <taxon>Bacteria</taxon>
        <taxon>Pseudomonadati</taxon>
        <taxon>Pseudomonadota</taxon>
        <taxon>Alphaproteobacteria</taxon>
        <taxon>Rhodobacterales</taxon>
        <taxon>Paracoccaceae</taxon>
        <taxon>Pseudooceanicola</taxon>
    </lineage>
</organism>
<keyword evidence="1 4" id="KW-0489">Methyltransferase</keyword>
<protein>
    <submittedName>
        <fullName evidence="4">SAM-dependent methyltransferase</fullName>
    </submittedName>
</protein>
<sequence length="200" mass="21217">MTADRETLDVYTEAAEAYANCFASSKDVDQSADMAAFLALIPAGGRILDLGCGPGQWAAAFQAAGYAVEATDATKAMADLARERFGLEVRVEAFEALAAEADYHGIWANFSLLHAPRAEFPGHLARLRKALKPGGALHLGMKLGSGAARDSLGRFYTYYGEDELRRLLAKAGFTVTASRRSNGAGLAGKPETFVTLTAHA</sequence>
<evidence type="ECO:0000313" key="5">
    <source>
        <dbReference type="Proteomes" id="UP000231553"/>
    </source>
</evidence>
<evidence type="ECO:0000256" key="1">
    <source>
        <dbReference type="ARBA" id="ARBA00022603"/>
    </source>
</evidence>
<dbReference type="AlphaFoldDB" id="A0A2M8IZD7"/>
<evidence type="ECO:0000256" key="2">
    <source>
        <dbReference type="ARBA" id="ARBA00022679"/>
    </source>
</evidence>
<dbReference type="Pfam" id="PF13649">
    <property type="entry name" value="Methyltransf_25"/>
    <property type="match status" value="1"/>
</dbReference>
<keyword evidence="2 4" id="KW-0808">Transferase</keyword>
<gene>
    <name evidence="4" type="ORF">CVM52_14880</name>
</gene>